<keyword evidence="3 4" id="KW-0964">Secreted</keyword>
<evidence type="ECO:0000313" key="5">
    <source>
        <dbReference type="EMBL" id="KAL3639595.1"/>
    </source>
</evidence>
<comment type="subcellular location">
    <subcellularLocation>
        <location evidence="4">Secreted</location>
        <location evidence="4">Extracellular space</location>
        <location evidence="4">Apoplast</location>
    </subcellularLocation>
</comment>
<dbReference type="InterPro" id="IPR004265">
    <property type="entry name" value="Dirigent"/>
</dbReference>
<accession>A0ABD3DFH7</accession>
<proteinExistence type="inferred from homology"/>
<dbReference type="Pfam" id="PF03018">
    <property type="entry name" value="Dirigent"/>
    <property type="match status" value="1"/>
</dbReference>
<comment type="subunit">
    <text evidence="2 4">Homodimer.</text>
</comment>
<comment type="similarity">
    <text evidence="1 4">Belongs to the plant dirigent protein family.</text>
</comment>
<organism evidence="5 6">
    <name type="scientific">Castilleja foliolosa</name>
    <dbReference type="NCBI Taxonomy" id="1961234"/>
    <lineage>
        <taxon>Eukaryota</taxon>
        <taxon>Viridiplantae</taxon>
        <taxon>Streptophyta</taxon>
        <taxon>Embryophyta</taxon>
        <taxon>Tracheophyta</taxon>
        <taxon>Spermatophyta</taxon>
        <taxon>Magnoliopsida</taxon>
        <taxon>eudicotyledons</taxon>
        <taxon>Gunneridae</taxon>
        <taxon>Pentapetalae</taxon>
        <taxon>asterids</taxon>
        <taxon>lamiids</taxon>
        <taxon>Lamiales</taxon>
        <taxon>Orobanchaceae</taxon>
        <taxon>Pedicularideae</taxon>
        <taxon>Castillejinae</taxon>
        <taxon>Castilleja</taxon>
    </lineage>
</organism>
<dbReference type="EMBL" id="JAVIJP010000018">
    <property type="protein sequence ID" value="KAL3639595.1"/>
    <property type="molecule type" value="Genomic_DNA"/>
</dbReference>
<dbReference type="InterPro" id="IPR044859">
    <property type="entry name" value="Allene_oxi_cyc_Dirigent"/>
</dbReference>
<comment type="function">
    <text evidence="4">Dirigent proteins impart stereoselectivity on the phenoxy radical-coupling reaction, yielding optically active lignans from two molecules of coniferyl alcohol in the biosynthesis of lignans, flavonolignans, and alkaloids and thus plays a central role in plant secondary metabolism.</text>
</comment>
<dbReference type="Proteomes" id="UP001632038">
    <property type="component" value="Unassembled WGS sequence"/>
</dbReference>
<evidence type="ECO:0000256" key="3">
    <source>
        <dbReference type="ARBA" id="ARBA00022525"/>
    </source>
</evidence>
<name>A0ABD3DFH7_9LAMI</name>
<comment type="caution">
    <text evidence="5">The sequence shown here is derived from an EMBL/GenBank/DDBJ whole genome shotgun (WGS) entry which is preliminary data.</text>
</comment>
<dbReference type="PANTHER" id="PTHR21495">
    <property type="entry name" value="NUCLEOPORIN-RELATED"/>
    <property type="match status" value="1"/>
</dbReference>
<evidence type="ECO:0000313" key="6">
    <source>
        <dbReference type="Proteomes" id="UP001632038"/>
    </source>
</evidence>
<dbReference type="AlphaFoldDB" id="A0ABD3DFH7"/>
<protein>
    <recommendedName>
        <fullName evidence="4">Dirigent protein</fullName>
    </recommendedName>
</protein>
<gene>
    <name evidence="5" type="ORF">CASFOL_017502</name>
</gene>
<dbReference type="GO" id="GO:0009699">
    <property type="term" value="P:phenylpropanoid biosynthetic process"/>
    <property type="evidence" value="ECO:0007669"/>
    <property type="project" value="UniProtKB-ARBA"/>
</dbReference>
<evidence type="ECO:0000256" key="1">
    <source>
        <dbReference type="ARBA" id="ARBA00010746"/>
    </source>
</evidence>
<reference evidence="6" key="1">
    <citation type="journal article" date="2024" name="IScience">
        <title>Strigolactones Initiate the Formation of Haustorium-like Structures in Castilleja.</title>
        <authorList>
            <person name="Buerger M."/>
            <person name="Peterson D."/>
            <person name="Chory J."/>
        </authorList>
    </citation>
    <scope>NUCLEOTIDE SEQUENCE [LARGE SCALE GENOMIC DNA]</scope>
</reference>
<dbReference type="Gene3D" id="2.40.480.10">
    <property type="entry name" value="Allene oxide cyclase-like"/>
    <property type="match status" value="1"/>
</dbReference>
<keyword evidence="6" id="KW-1185">Reference proteome</keyword>
<sequence length="184" mass="20057">MAKPIIAILLLTISSFFITQLPLSYAGRSHTKLIKLRFYLQDKYQDPARTVHPVARADVTSSSSTSFGEVCVVNDPLTVGPHHTSKLIGYAQGIIASADFNVPAIHATLTIVFTAGKYNGSSFNMVGRNNLFLEYRKIPIVGGTGAFEMARGIITTSNYSSDPATYRATFMYDIVAVVEKLGKM</sequence>
<keyword evidence="4" id="KW-0052">Apoplast</keyword>
<dbReference type="GO" id="GO:0048046">
    <property type="term" value="C:apoplast"/>
    <property type="evidence" value="ECO:0007669"/>
    <property type="project" value="UniProtKB-SubCell"/>
</dbReference>
<evidence type="ECO:0000256" key="2">
    <source>
        <dbReference type="ARBA" id="ARBA00011738"/>
    </source>
</evidence>
<evidence type="ECO:0000256" key="4">
    <source>
        <dbReference type="RuleBase" id="RU363099"/>
    </source>
</evidence>